<evidence type="ECO:0000313" key="2">
    <source>
        <dbReference type="Proteomes" id="UP000509667"/>
    </source>
</evidence>
<dbReference type="RefSeq" id="WP_179908917.1">
    <property type="nucleotide sequence ID" value="NZ_CP058910.1"/>
</dbReference>
<dbReference type="AlphaFoldDB" id="A0A7D5P749"/>
<evidence type="ECO:0000313" key="1">
    <source>
        <dbReference type="EMBL" id="QLH79042.1"/>
    </source>
</evidence>
<name>A0A7D5P749_9EURY</name>
<dbReference type="EMBL" id="CP058910">
    <property type="protein sequence ID" value="QLH79042.1"/>
    <property type="molecule type" value="Genomic_DNA"/>
</dbReference>
<keyword evidence="2" id="KW-1185">Reference proteome</keyword>
<dbReference type="Proteomes" id="UP000509667">
    <property type="component" value="Chromosome"/>
</dbReference>
<dbReference type="OrthoDB" id="233082at2157"/>
<reference evidence="1 2" key="1">
    <citation type="submission" date="2020-07" db="EMBL/GenBank/DDBJ databases">
        <title>Halosimplex pelagicum sp. nov. and Halosimplex rubrum sp. nov., isolated from salted brown alga Laminaria, and emended description of the genus Halosimplex.</title>
        <authorList>
            <person name="Cui H."/>
        </authorList>
    </citation>
    <scope>NUCLEOTIDE SEQUENCE [LARGE SCALE GENOMIC DNA]</scope>
    <source>
        <strain evidence="1 2">R27</strain>
    </source>
</reference>
<sequence length="167" mass="18638">MIRALGRRGALAVALVVVASVLLGFWPTTVQPVDDTLKIDHAPDDFGPAHYYPENDSVSFWTSASGSERAVEPFEEYACRYGEDAALDRLRDLLDSRFRTGDSGVRWDTWSDRVVVRDAPLQGPTRRALRHSLPGRVNVSVEMFDRTAHCSFPVEIRRPTGDQPQPG</sequence>
<dbReference type="GeneID" id="56079764"/>
<gene>
    <name evidence="1" type="ORF">HZS55_17835</name>
</gene>
<proteinExistence type="predicted"/>
<organism evidence="1 2">
    <name type="scientific">Halosimplex rubrum</name>
    <dbReference type="NCBI Taxonomy" id="869889"/>
    <lineage>
        <taxon>Archaea</taxon>
        <taxon>Methanobacteriati</taxon>
        <taxon>Methanobacteriota</taxon>
        <taxon>Stenosarchaea group</taxon>
        <taxon>Halobacteria</taxon>
        <taxon>Halobacteriales</taxon>
        <taxon>Haloarculaceae</taxon>
        <taxon>Halosimplex</taxon>
    </lineage>
</organism>
<accession>A0A7D5P749</accession>
<dbReference type="KEGG" id="hrr:HZS55_17835"/>
<protein>
    <submittedName>
        <fullName evidence="1">Uncharacterized protein</fullName>
    </submittedName>
</protein>